<name>A0A2U0SAF0_9SPHN</name>
<reference evidence="1 2" key="1">
    <citation type="submission" date="2018-05" db="EMBL/GenBank/DDBJ databases">
        <title>Description of Sphingomonas pokkalii sp nov, isolated from the rhizosphere of saline tolerant pokkali rice and its draft genome analysis.</title>
        <authorList>
            <person name="Menon R."/>
            <person name="Kumari S."/>
            <person name="Rameshkumar N."/>
        </authorList>
    </citation>
    <scope>NUCLEOTIDE SEQUENCE [LARGE SCALE GENOMIC DNA]</scope>
    <source>
        <strain evidence="1 2">L3B27</strain>
    </source>
</reference>
<dbReference type="Proteomes" id="UP000245890">
    <property type="component" value="Unassembled WGS sequence"/>
</dbReference>
<sequence length="141" mass="14412">MSIDAIGALVAPAGGQGTNGVSRAFELLAPGGHGGGGATAPQFDARFQAALEKMGGVQGTIAAGPIPPAMQGMFNALDQVNVQARAVSRYAEAAEASGGQLTPGEMVQLNMKCSEFMFQAQLTSNIANRSSDGVQQLFKQQ</sequence>
<dbReference type="AlphaFoldDB" id="A0A2U0SAF0"/>
<organism evidence="1 2">
    <name type="scientific">Sphingomonas pokkalii</name>
    <dbReference type="NCBI Taxonomy" id="2175090"/>
    <lineage>
        <taxon>Bacteria</taxon>
        <taxon>Pseudomonadati</taxon>
        <taxon>Pseudomonadota</taxon>
        <taxon>Alphaproteobacteria</taxon>
        <taxon>Sphingomonadales</taxon>
        <taxon>Sphingomonadaceae</taxon>
        <taxon>Sphingomonas</taxon>
    </lineage>
</organism>
<proteinExistence type="predicted"/>
<evidence type="ECO:0000313" key="1">
    <source>
        <dbReference type="EMBL" id="PVX28367.1"/>
    </source>
</evidence>
<comment type="caution">
    <text evidence="1">The sequence shown here is derived from an EMBL/GenBank/DDBJ whole genome shotgun (WGS) entry which is preliminary data.</text>
</comment>
<evidence type="ECO:0000313" key="2">
    <source>
        <dbReference type="Proteomes" id="UP000245890"/>
    </source>
</evidence>
<accession>A0A2U0SAF0</accession>
<keyword evidence="2" id="KW-1185">Reference proteome</keyword>
<dbReference type="OrthoDB" id="7565554at2"/>
<dbReference type="EMBL" id="QENQ01000001">
    <property type="protein sequence ID" value="PVX28367.1"/>
    <property type="molecule type" value="Genomic_DNA"/>
</dbReference>
<protein>
    <submittedName>
        <fullName evidence="1">Uncharacterized protein</fullName>
    </submittedName>
</protein>
<dbReference type="RefSeq" id="WP_116467817.1">
    <property type="nucleotide sequence ID" value="NZ_QENQ01000001.1"/>
</dbReference>
<gene>
    <name evidence="1" type="ORF">DD559_02620</name>
</gene>